<dbReference type="EMBL" id="KZ293733">
    <property type="protein sequence ID" value="PBK81183.1"/>
    <property type="molecule type" value="Genomic_DNA"/>
</dbReference>
<evidence type="ECO:0000313" key="2">
    <source>
        <dbReference type="Proteomes" id="UP000217790"/>
    </source>
</evidence>
<keyword evidence="2" id="KW-1185">Reference proteome</keyword>
<protein>
    <recommendedName>
        <fullName evidence="3">Fungal N-terminal domain-containing protein</fullName>
    </recommendedName>
</protein>
<gene>
    <name evidence="1" type="ORF">ARMGADRAFT_1091476</name>
</gene>
<dbReference type="AlphaFoldDB" id="A0A2H3CYM3"/>
<name>A0A2H3CYM3_ARMGA</name>
<dbReference type="Gene3D" id="1.20.5.1070">
    <property type="entry name" value="Head and neck region of the ectodomain of NDV fusion glycoprotein"/>
    <property type="match status" value="1"/>
</dbReference>
<dbReference type="InParanoid" id="A0A2H3CYM3"/>
<proteinExistence type="predicted"/>
<accession>A0A2H3CYM3</accession>
<dbReference type="Proteomes" id="UP000217790">
    <property type="component" value="Unassembled WGS sequence"/>
</dbReference>
<dbReference type="OrthoDB" id="448455at2759"/>
<reference evidence="2" key="1">
    <citation type="journal article" date="2017" name="Nat. Ecol. Evol.">
        <title>Genome expansion and lineage-specific genetic innovations in the forest pathogenic fungi Armillaria.</title>
        <authorList>
            <person name="Sipos G."/>
            <person name="Prasanna A.N."/>
            <person name="Walter M.C."/>
            <person name="O'Connor E."/>
            <person name="Balint B."/>
            <person name="Krizsan K."/>
            <person name="Kiss B."/>
            <person name="Hess J."/>
            <person name="Varga T."/>
            <person name="Slot J."/>
            <person name="Riley R."/>
            <person name="Boka B."/>
            <person name="Rigling D."/>
            <person name="Barry K."/>
            <person name="Lee J."/>
            <person name="Mihaltcheva S."/>
            <person name="LaButti K."/>
            <person name="Lipzen A."/>
            <person name="Waldron R."/>
            <person name="Moloney N.M."/>
            <person name="Sperisen C."/>
            <person name="Kredics L."/>
            <person name="Vagvoelgyi C."/>
            <person name="Patrignani A."/>
            <person name="Fitzpatrick D."/>
            <person name="Nagy I."/>
            <person name="Doyle S."/>
            <person name="Anderson J.B."/>
            <person name="Grigoriev I.V."/>
            <person name="Gueldener U."/>
            <person name="Muensterkoetter M."/>
            <person name="Nagy L.G."/>
        </authorList>
    </citation>
    <scope>NUCLEOTIDE SEQUENCE [LARGE SCALE GENOMIC DNA]</scope>
    <source>
        <strain evidence="2">Ar21-2</strain>
    </source>
</reference>
<evidence type="ECO:0000313" key="1">
    <source>
        <dbReference type="EMBL" id="PBK81183.1"/>
    </source>
</evidence>
<evidence type="ECO:0008006" key="3">
    <source>
        <dbReference type="Google" id="ProtNLM"/>
    </source>
</evidence>
<organism evidence="1 2">
    <name type="scientific">Armillaria gallica</name>
    <name type="common">Bulbous honey fungus</name>
    <name type="synonym">Armillaria bulbosa</name>
    <dbReference type="NCBI Taxonomy" id="47427"/>
    <lineage>
        <taxon>Eukaryota</taxon>
        <taxon>Fungi</taxon>
        <taxon>Dikarya</taxon>
        <taxon>Basidiomycota</taxon>
        <taxon>Agaricomycotina</taxon>
        <taxon>Agaricomycetes</taxon>
        <taxon>Agaricomycetidae</taxon>
        <taxon>Agaricales</taxon>
        <taxon>Marasmiineae</taxon>
        <taxon>Physalacriaceae</taxon>
        <taxon>Armillaria</taxon>
    </lineage>
</organism>
<sequence>MTEALGITSSITALIKASTAVISYLKAMKDAPKEHKTLLTEISDLKDLLLKVKPLTAPLSMPPFTVPFIVPLTLTLSLTRPALADDLWLMMMQTLSKPFAQLTFKKESMEDALKEIERIKSLMIVAVQRDHVALSHTIQEMLDSVDTKVDDVLQSMHWNGEVASHVETKVKEISSQVGHITNDVSQIQSQVQKAQDDAHLVFLSLTCH</sequence>